<name>A0A386KPL1_9CAUD</name>
<dbReference type="EMBL" id="MH825712">
    <property type="protein sequence ID" value="AYD87376.1"/>
    <property type="molecule type" value="Genomic_DNA"/>
</dbReference>
<organism evidence="1 2">
    <name type="scientific">Microbacterium phage ValentiniPuff</name>
    <dbReference type="NCBI Taxonomy" id="2315705"/>
    <lineage>
        <taxon>Viruses</taxon>
        <taxon>Duplodnaviria</taxon>
        <taxon>Heunggongvirae</taxon>
        <taxon>Uroviricota</taxon>
        <taxon>Caudoviricetes</taxon>
        <taxon>Valentinivirus</taxon>
        <taxon>Valentinivirus valentinipuff</taxon>
    </lineage>
</organism>
<proteinExistence type="predicted"/>
<dbReference type="Proteomes" id="UP000281993">
    <property type="component" value="Segment"/>
</dbReference>
<gene>
    <name evidence="1" type="primary">81</name>
    <name evidence="1" type="ORF">SEA_VALENTINIPUFF_81</name>
</gene>
<evidence type="ECO:0000313" key="1">
    <source>
        <dbReference type="EMBL" id="AYD87376.1"/>
    </source>
</evidence>
<reference evidence="1 2" key="1">
    <citation type="submission" date="2018-08" db="EMBL/GenBank/DDBJ databases">
        <authorList>
            <person name="Preder H."/>
            <person name="Servin-Meza L.A."/>
            <person name="Bonilla J.A."/>
            <person name="Klyczek K."/>
            <person name="Garlena R.A."/>
            <person name="Russell D.A."/>
            <person name="Pope W.H."/>
            <person name="Jacobs-Sera D."/>
            <person name="Hatfull G.F."/>
        </authorList>
    </citation>
    <scope>NUCLEOTIDE SEQUENCE [LARGE SCALE GENOMIC DNA]</scope>
</reference>
<evidence type="ECO:0000313" key="2">
    <source>
        <dbReference type="Proteomes" id="UP000281993"/>
    </source>
</evidence>
<accession>A0A386KPL1</accession>
<protein>
    <submittedName>
        <fullName evidence="1">Uncharacterized protein</fullName>
    </submittedName>
</protein>
<sequence>MGEPQHSRDAAKKLETAEIDVARTDAVLERFHTSLNKQETIYRRNGFGEAMTLIMRQPARGGA</sequence>
<keyword evidence="2" id="KW-1185">Reference proteome</keyword>